<comment type="caution">
    <text evidence="2">The sequence shown here is derived from an EMBL/GenBank/DDBJ whole genome shotgun (WGS) entry which is preliminary data.</text>
</comment>
<keyword evidence="3" id="KW-1185">Reference proteome</keyword>
<dbReference type="PANTHER" id="PTHR43433:SF5">
    <property type="entry name" value="AB HYDROLASE-1 DOMAIN-CONTAINING PROTEIN"/>
    <property type="match status" value="1"/>
</dbReference>
<evidence type="ECO:0000259" key="1">
    <source>
        <dbReference type="Pfam" id="PF00561"/>
    </source>
</evidence>
<organism evidence="2 3">
    <name type="scientific">Microbulbifer harenosus</name>
    <dbReference type="NCBI Taxonomy" id="2576840"/>
    <lineage>
        <taxon>Bacteria</taxon>
        <taxon>Pseudomonadati</taxon>
        <taxon>Pseudomonadota</taxon>
        <taxon>Gammaproteobacteria</taxon>
        <taxon>Cellvibrionales</taxon>
        <taxon>Microbulbiferaceae</taxon>
        <taxon>Microbulbifer</taxon>
    </lineage>
</organism>
<dbReference type="PANTHER" id="PTHR43433">
    <property type="entry name" value="HYDROLASE, ALPHA/BETA FOLD FAMILY PROTEIN"/>
    <property type="match status" value="1"/>
</dbReference>
<dbReference type="RefSeq" id="WP_138236490.1">
    <property type="nucleotide sequence ID" value="NZ_CP185860.1"/>
</dbReference>
<feature type="domain" description="AB hydrolase-1" evidence="1">
    <location>
        <begin position="37"/>
        <end position="290"/>
    </location>
</feature>
<dbReference type="InterPro" id="IPR029058">
    <property type="entry name" value="AB_hydrolase_fold"/>
</dbReference>
<name>A0ABY2UHJ3_9GAMM</name>
<dbReference type="Proteomes" id="UP000306791">
    <property type="component" value="Unassembled WGS sequence"/>
</dbReference>
<dbReference type="SUPFAM" id="SSF53474">
    <property type="entry name" value="alpha/beta-Hydrolases"/>
    <property type="match status" value="1"/>
</dbReference>
<dbReference type="Gene3D" id="3.40.50.1820">
    <property type="entry name" value="alpha/beta hydrolase"/>
    <property type="match status" value="1"/>
</dbReference>
<dbReference type="Pfam" id="PF00561">
    <property type="entry name" value="Abhydrolase_1"/>
    <property type="match status" value="1"/>
</dbReference>
<accession>A0ABY2UHJ3</accession>
<dbReference type="InterPro" id="IPR000073">
    <property type="entry name" value="AB_hydrolase_1"/>
</dbReference>
<keyword evidence="2" id="KW-0378">Hydrolase</keyword>
<proteinExistence type="predicted"/>
<gene>
    <name evidence="2" type="ORF">FDY93_14595</name>
</gene>
<sequence length="310" mass="34416">MNNQTESTQPNKLYRSAVIDLQSIRTRYDQFGHDADPAVLLVHGLGAQRIAWHDDFCASLSDQGYRVIRFDNRDIGQASRFDALGPPNLLWILLASKIGLPCRAPYTLRDMARDCIDLLDTLGIDRCFLMGASMGGMIAQHLADLAPERIFKLVCIMSSSGRKGLPGPEKAVRKLLLSAPTSPGKQARITHDLAFWKLIASKRYPPDPDELRDFVVTSVERDHPNLHGVERQFCAILADGSRTEILAGLQLPCLVIHGDEDRLIPPACGWDVANTIPNARYLLVEGMGHDLPSALHQNLVAHIHAFFEQE</sequence>
<reference evidence="2 3" key="1">
    <citation type="submission" date="2019-05" db="EMBL/GenBank/DDBJ databases">
        <title>Microbulbifer harenosus sp. nov., an alginate-degrading bacterium isolated from coastal sand.</title>
        <authorList>
            <person name="Huang H."/>
            <person name="Mo K."/>
            <person name="Bao S."/>
        </authorList>
    </citation>
    <scope>NUCLEOTIDE SEQUENCE [LARGE SCALE GENOMIC DNA]</scope>
    <source>
        <strain evidence="2 3">HB161719</strain>
    </source>
</reference>
<evidence type="ECO:0000313" key="2">
    <source>
        <dbReference type="EMBL" id="TLM76187.1"/>
    </source>
</evidence>
<dbReference type="GO" id="GO:0016787">
    <property type="term" value="F:hydrolase activity"/>
    <property type="evidence" value="ECO:0007669"/>
    <property type="project" value="UniProtKB-KW"/>
</dbReference>
<dbReference type="EMBL" id="VANI01000015">
    <property type="protein sequence ID" value="TLM76187.1"/>
    <property type="molecule type" value="Genomic_DNA"/>
</dbReference>
<evidence type="ECO:0000313" key="3">
    <source>
        <dbReference type="Proteomes" id="UP000306791"/>
    </source>
</evidence>
<dbReference type="InterPro" id="IPR050471">
    <property type="entry name" value="AB_hydrolase"/>
</dbReference>
<protein>
    <submittedName>
        <fullName evidence="2">Alpha/beta hydrolase</fullName>
    </submittedName>
</protein>